<dbReference type="InterPro" id="IPR017871">
    <property type="entry name" value="ABC_transporter-like_CS"/>
</dbReference>
<accession>A0A1H0EVM6</accession>
<keyword evidence="5 11" id="KW-0067">ATP-binding</keyword>
<keyword evidence="12" id="KW-1185">Reference proteome</keyword>
<dbReference type="PANTHER" id="PTHR24221">
    <property type="entry name" value="ATP-BINDING CASSETTE SUB-FAMILY B"/>
    <property type="match status" value="1"/>
</dbReference>
<dbReference type="GO" id="GO:0005886">
    <property type="term" value="C:plasma membrane"/>
    <property type="evidence" value="ECO:0007669"/>
    <property type="project" value="UniProtKB-SubCell"/>
</dbReference>
<dbReference type="CDD" id="cd07346">
    <property type="entry name" value="ABC_6TM_exporters"/>
    <property type="match status" value="1"/>
</dbReference>
<evidence type="ECO:0000256" key="7">
    <source>
        <dbReference type="ARBA" id="ARBA00023136"/>
    </source>
</evidence>
<dbReference type="PROSITE" id="PS00211">
    <property type="entry name" value="ABC_TRANSPORTER_1"/>
    <property type="match status" value="1"/>
</dbReference>
<reference evidence="11 12" key="1">
    <citation type="submission" date="2016-10" db="EMBL/GenBank/DDBJ databases">
        <authorList>
            <person name="de Groot N.N."/>
        </authorList>
    </citation>
    <scope>NUCLEOTIDE SEQUENCE [LARGE SCALE GENOMIC DNA]</scope>
    <source>
        <strain evidence="12">L7-484,KACC 16230,DSM 25025</strain>
    </source>
</reference>
<evidence type="ECO:0000256" key="5">
    <source>
        <dbReference type="ARBA" id="ARBA00022840"/>
    </source>
</evidence>
<comment type="subcellular location">
    <subcellularLocation>
        <location evidence="1">Cell membrane</location>
        <topology evidence="1">Multi-pass membrane protein</topology>
    </subcellularLocation>
</comment>
<evidence type="ECO:0000256" key="3">
    <source>
        <dbReference type="ARBA" id="ARBA00022692"/>
    </source>
</evidence>
<evidence type="ECO:0000313" key="11">
    <source>
        <dbReference type="EMBL" id="SDN86405.1"/>
    </source>
</evidence>
<keyword evidence="7 8" id="KW-0472">Membrane</keyword>
<evidence type="ECO:0000256" key="4">
    <source>
        <dbReference type="ARBA" id="ARBA00022741"/>
    </source>
</evidence>
<protein>
    <submittedName>
        <fullName evidence="11">Putative ABC transport system ATP-binding protein</fullName>
    </submittedName>
</protein>
<gene>
    <name evidence="11" type="ORF">SAMN05192530_102240</name>
</gene>
<dbReference type="STRING" id="1166073.SAMN05192530_102240"/>
<dbReference type="InterPro" id="IPR039421">
    <property type="entry name" value="Type_1_exporter"/>
</dbReference>
<dbReference type="Pfam" id="PF00664">
    <property type="entry name" value="ABC_membrane"/>
    <property type="match status" value="1"/>
</dbReference>
<evidence type="ECO:0000256" key="6">
    <source>
        <dbReference type="ARBA" id="ARBA00022989"/>
    </source>
</evidence>
<dbReference type="Gene3D" id="1.20.1560.10">
    <property type="entry name" value="ABC transporter type 1, transmembrane domain"/>
    <property type="match status" value="1"/>
</dbReference>
<dbReference type="InterPro" id="IPR011527">
    <property type="entry name" value="ABC1_TM_dom"/>
</dbReference>
<evidence type="ECO:0000256" key="8">
    <source>
        <dbReference type="SAM" id="Phobius"/>
    </source>
</evidence>
<dbReference type="GO" id="GO:0140359">
    <property type="term" value="F:ABC-type transporter activity"/>
    <property type="evidence" value="ECO:0007669"/>
    <property type="project" value="InterPro"/>
</dbReference>
<dbReference type="PROSITE" id="PS50929">
    <property type="entry name" value="ABC_TM1F"/>
    <property type="match status" value="1"/>
</dbReference>
<name>A0A1H0EVM6_9HYPH</name>
<dbReference type="InterPro" id="IPR027417">
    <property type="entry name" value="P-loop_NTPase"/>
</dbReference>
<dbReference type="SUPFAM" id="SSF90123">
    <property type="entry name" value="ABC transporter transmembrane region"/>
    <property type="match status" value="1"/>
</dbReference>
<keyword evidence="6 8" id="KW-1133">Transmembrane helix</keyword>
<dbReference type="Gene3D" id="3.40.50.300">
    <property type="entry name" value="P-loop containing nucleotide triphosphate hydrolases"/>
    <property type="match status" value="2"/>
</dbReference>
<keyword evidence="4" id="KW-0547">Nucleotide-binding</keyword>
<evidence type="ECO:0000313" key="12">
    <source>
        <dbReference type="Proteomes" id="UP000198793"/>
    </source>
</evidence>
<dbReference type="RefSeq" id="WP_090670262.1">
    <property type="nucleotide sequence ID" value="NZ_FNIT01000002.1"/>
</dbReference>
<organism evidence="11 12">
    <name type="scientific">Aureimonas jatrophae</name>
    <dbReference type="NCBI Taxonomy" id="1166073"/>
    <lineage>
        <taxon>Bacteria</taxon>
        <taxon>Pseudomonadati</taxon>
        <taxon>Pseudomonadota</taxon>
        <taxon>Alphaproteobacteria</taxon>
        <taxon>Hyphomicrobiales</taxon>
        <taxon>Aurantimonadaceae</taxon>
        <taxon>Aureimonas</taxon>
    </lineage>
</organism>
<feature type="transmembrane region" description="Helical" evidence="8">
    <location>
        <begin position="180"/>
        <end position="209"/>
    </location>
</feature>
<evidence type="ECO:0000259" key="10">
    <source>
        <dbReference type="PROSITE" id="PS50929"/>
    </source>
</evidence>
<dbReference type="InterPro" id="IPR003439">
    <property type="entry name" value="ABC_transporter-like_ATP-bd"/>
</dbReference>
<dbReference type="EMBL" id="FNIT01000002">
    <property type="protein sequence ID" value="SDN86405.1"/>
    <property type="molecule type" value="Genomic_DNA"/>
</dbReference>
<feature type="domain" description="ABC transporter" evidence="9">
    <location>
        <begin position="374"/>
        <end position="903"/>
    </location>
</feature>
<dbReference type="AlphaFoldDB" id="A0A1H0EVM6"/>
<keyword evidence="3 8" id="KW-0812">Transmembrane</keyword>
<dbReference type="GO" id="GO:0034040">
    <property type="term" value="F:ATPase-coupled lipid transmembrane transporter activity"/>
    <property type="evidence" value="ECO:0007669"/>
    <property type="project" value="TreeGrafter"/>
</dbReference>
<feature type="transmembrane region" description="Helical" evidence="8">
    <location>
        <begin position="18"/>
        <end position="37"/>
    </location>
</feature>
<evidence type="ECO:0000256" key="1">
    <source>
        <dbReference type="ARBA" id="ARBA00004651"/>
    </source>
</evidence>
<dbReference type="SUPFAM" id="SSF52540">
    <property type="entry name" value="P-loop containing nucleoside triphosphate hydrolases"/>
    <property type="match status" value="2"/>
</dbReference>
<dbReference type="GO" id="GO:0016887">
    <property type="term" value="F:ATP hydrolysis activity"/>
    <property type="evidence" value="ECO:0007669"/>
    <property type="project" value="InterPro"/>
</dbReference>
<dbReference type="PROSITE" id="PS50893">
    <property type="entry name" value="ABC_TRANSPORTER_2"/>
    <property type="match status" value="1"/>
</dbReference>
<dbReference type="Proteomes" id="UP000198793">
    <property type="component" value="Unassembled WGS sequence"/>
</dbReference>
<dbReference type="OrthoDB" id="9760920at2"/>
<feature type="domain" description="ABC transmembrane type-1" evidence="10">
    <location>
        <begin position="94"/>
        <end position="330"/>
    </location>
</feature>
<feature type="transmembrane region" description="Helical" evidence="8">
    <location>
        <begin position="91"/>
        <end position="112"/>
    </location>
</feature>
<dbReference type="PANTHER" id="PTHR24221:SF654">
    <property type="entry name" value="ATP-BINDING CASSETTE SUB-FAMILY B MEMBER 6"/>
    <property type="match status" value="1"/>
</dbReference>
<comment type="similarity">
    <text evidence="2">Belongs to the ABC transporter superfamily.</text>
</comment>
<sequence>MATSLYRYVWRHTRREQIWMLVVVLLSIIPLFLSLNLPKLIINGPIQGEGFEGAGASVRYFTLTLPLPGFLGGSDHLVLLDGTSLERMEALFVLSTLFLFFVIVNGAFKFYLNTYKGRLGERMLRRMRYEMVDRVLRFPIRQFRRVRPAEVASMIKDELEPIGGFIGDAFVQPLYLMSQILTAMVFIFLQSWTLGAIALGVTLFQAVLIPRMRRRLLVLGRERQLTARRLAGTVGEIIESMPTIRTNDTSNIVRARISEQLGRIFLIRFDIYQWKFFVKFLNNFLSQATPFIFYMFGGYFAIKGEIDIGELVAVIAAYRELPSPLKDLIDWDLMRLDVDVKYEQVAQQFEIGGLVDPAVQAAGAAGVARLAGGFRLLDTTIRDDTGAVLASGVTLDLPLRERVAAIGPLGEGAESVAEALVGLAPPASGEIELAGRPLGAWPESVTGRRLAYAEAAPYYPQSTLREALLYPLMHYPAPGMHPPETRLEAQMRREAAASGNTTLDAREDWVDRSVLPASPDREIALIEEAIAIVDLKRDMRRLGLAGRVPAAYEAEAGERVLAARTLLAARLAEEGLSGAVERFDPGSFLRHATILENIVFGASREDEAAATRLLVRSDARRVLQQTGLGDTLAEMGLQIATTLVELFGEIGSDNPLLRRMDIIRPDEIDFYRQLVMRMGTPDGPIETGEDRGSLIRLALSYIEPRYRLGLVDDALRARIVEARSLFREIASPLVRESVVFHDPDRFNPAATLQDNIVFGRVADATPKASARIDEILGETIGASGLGAVVLRTAFEFDLGAGAKRLSLGQQQKLTLARALLKAPDYLVANRCLSALDADTQARIVAAVLKRAADPARPFGLFWVASAPGQGEPFDRIVRFERGRVAGDSLAEPLDPVLSSPADAR</sequence>
<evidence type="ECO:0000256" key="2">
    <source>
        <dbReference type="ARBA" id="ARBA00005417"/>
    </source>
</evidence>
<dbReference type="GO" id="GO:0005524">
    <property type="term" value="F:ATP binding"/>
    <property type="evidence" value="ECO:0007669"/>
    <property type="project" value="UniProtKB-KW"/>
</dbReference>
<dbReference type="InterPro" id="IPR036640">
    <property type="entry name" value="ABC1_TM_sf"/>
</dbReference>
<proteinExistence type="inferred from homology"/>
<evidence type="ECO:0000259" key="9">
    <source>
        <dbReference type="PROSITE" id="PS50893"/>
    </source>
</evidence>